<protein>
    <submittedName>
        <fullName evidence="1">Uncharacterized protein</fullName>
    </submittedName>
</protein>
<keyword evidence="2" id="KW-1185">Reference proteome</keyword>
<accession>A0ABQ4XMH1</accession>
<sequence length="147" mass="16482">MEDSEWRKPRRSEFDMRPSSPITRISLVEIGRSGLGTHTHGNCLVQMLLLVAGHLKELPHPQVTQLCSTTAFTGGSWGIGSCSVEINARTMSFEFSATSYETLGGRACTYTFLATTTFVFLTLRHYRMYRVDAILKTHDEGIPLKDH</sequence>
<organism evidence="1 2">
    <name type="scientific">Tanacetum coccineum</name>
    <dbReference type="NCBI Taxonomy" id="301880"/>
    <lineage>
        <taxon>Eukaryota</taxon>
        <taxon>Viridiplantae</taxon>
        <taxon>Streptophyta</taxon>
        <taxon>Embryophyta</taxon>
        <taxon>Tracheophyta</taxon>
        <taxon>Spermatophyta</taxon>
        <taxon>Magnoliopsida</taxon>
        <taxon>eudicotyledons</taxon>
        <taxon>Gunneridae</taxon>
        <taxon>Pentapetalae</taxon>
        <taxon>asterids</taxon>
        <taxon>campanulids</taxon>
        <taxon>Asterales</taxon>
        <taxon>Asteraceae</taxon>
        <taxon>Asteroideae</taxon>
        <taxon>Anthemideae</taxon>
        <taxon>Anthemidinae</taxon>
        <taxon>Tanacetum</taxon>
    </lineage>
</organism>
<name>A0ABQ4XMH1_9ASTR</name>
<reference evidence="1" key="1">
    <citation type="journal article" date="2022" name="Int. J. Mol. Sci.">
        <title>Draft Genome of Tanacetum Coccineum: Genomic Comparison of Closely Related Tanacetum-Family Plants.</title>
        <authorList>
            <person name="Yamashiro T."/>
            <person name="Shiraishi A."/>
            <person name="Nakayama K."/>
            <person name="Satake H."/>
        </authorList>
    </citation>
    <scope>NUCLEOTIDE SEQUENCE</scope>
</reference>
<evidence type="ECO:0000313" key="2">
    <source>
        <dbReference type="Proteomes" id="UP001151760"/>
    </source>
</evidence>
<evidence type="ECO:0000313" key="1">
    <source>
        <dbReference type="EMBL" id="GJS66574.1"/>
    </source>
</evidence>
<dbReference type="Proteomes" id="UP001151760">
    <property type="component" value="Unassembled WGS sequence"/>
</dbReference>
<comment type="caution">
    <text evidence="1">The sequence shown here is derived from an EMBL/GenBank/DDBJ whole genome shotgun (WGS) entry which is preliminary data.</text>
</comment>
<dbReference type="EMBL" id="BQNB010009658">
    <property type="protein sequence ID" value="GJS66574.1"/>
    <property type="molecule type" value="Genomic_DNA"/>
</dbReference>
<reference evidence="1" key="2">
    <citation type="submission" date="2022-01" db="EMBL/GenBank/DDBJ databases">
        <authorList>
            <person name="Yamashiro T."/>
            <person name="Shiraishi A."/>
            <person name="Satake H."/>
            <person name="Nakayama K."/>
        </authorList>
    </citation>
    <scope>NUCLEOTIDE SEQUENCE</scope>
</reference>
<gene>
    <name evidence="1" type="ORF">Tco_0681138</name>
</gene>
<proteinExistence type="predicted"/>